<comment type="catalytic activity">
    <reaction evidence="7">
        <text>L-threonyl-[protein] + ATP = O-phospho-L-threonyl-[protein] + ADP + H(+)</text>
        <dbReference type="Rhea" id="RHEA:46608"/>
        <dbReference type="Rhea" id="RHEA-COMP:11060"/>
        <dbReference type="Rhea" id="RHEA-COMP:11605"/>
        <dbReference type="ChEBI" id="CHEBI:15378"/>
        <dbReference type="ChEBI" id="CHEBI:30013"/>
        <dbReference type="ChEBI" id="CHEBI:30616"/>
        <dbReference type="ChEBI" id="CHEBI:61977"/>
        <dbReference type="ChEBI" id="CHEBI:456216"/>
        <dbReference type="EC" id="2.7.11.1"/>
    </reaction>
</comment>
<proteinExistence type="predicted"/>
<keyword evidence="2" id="KW-0723">Serine/threonine-protein kinase</keyword>
<name>A0A158Q8G2_9BILA</name>
<organism evidence="10 11">
    <name type="scientific">Elaeophora elaphi</name>
    <dbReference type="NCBI Taxonomy" id="1147741"/>
    <lineage>
        <taxon>Eukaryota</taxon>
        <taxon>Metazoa</taxon>
        <taxon>Ecdysozoa</taxon>
        <taxon>Nematoda</taxon>
        <taxon>Chromadorea</taxon>
        <taxon>Rhabditida</taxon>
        <taxon>Spirurina</taxon>
        <taxon>Spiruromorpha</taxon>
        <taxon>Filarioidea</taxon>
        <taxon>Onchocercidae</taxon>
        <taxon>Elaeophora</taxon>
    </lineage>
</organism>
<comment type="catalytic activity">
    <reaction evidence="8">
        <text>L-seryl-[protein] + ATP = O-phospho-L-seryl-[protein] + ADP + H(+)</text>
        <dbReference type="Rhea" id="RHEA:17989"/>
        <dbReference type="Rhea" id="RHEA-COMP:9863"/>
        <dbReference type="Rhea" id="RHEA-COMP:11604"/>
        <dbReference type="ChEBI" id="CHEBI:15378"/>
        <dbReference type="ChEBI" id="CHEBI:29999"/>
        <dbReference type="ChEBI" id="CHEBI:30616"/>
        <dbReference type="ChEBI" id="CHEBI:83421"/>
        <dbReference type="ChEBI" id="CHEBI:456216"/>
        <dbReference type="EC" id="2.7.11.1"/>
    </reaction>
</comment>
<dbReference type="SUPFAM" id="SSF56112">
    <property type="entry name" value="Protein kinase-like (PK-like)"/>
    <property type="match status" value="1"/>
</dbReference>
<dbReference type="SMART" id="SM00220">
    <property type="entry name" value="S_TKc"/>
    <property type="match status" value="1"/>
</dbReference>
<dbReference type="InterPro" id="IPR051681">
    <property type="entry name" value="Ser/Thr_Kinases-Pseudokinases"/>
</dbReference>
<dbReference type="Proteomes" id="UP000050640">
    <property type="component" value="Unplaced"/>
</dbReference>
<evidence type="ECO:0000259" key="9">
    <source>
        <dbReference type="PROSITE" id="PS50011"/>
    </source>
</evidence>
<dbReference type="InterPro" id="IPR008271">
    <property type="entry name" value="Ser/Thr_kinase_AS"/>
</dbReference>
<dbReference type="GO" id="GO:0005524">
    <property type="term" value="F:ATP binding"/>
    <property type="evidence" value="ECO:0007669"/>
    <property type="project" value="UniProtKB-KW"/>
</dbReference>
<evidence type="ECO:0000256" key="1">
    <source>
        <dbReference type="ARBA" id="ARBA00012513"/>
    </source>
</evidence>
<keyword evidence="10" id="KW-1185">Reference proteome</keyword>
<evidence type="ECO:0000256" key="5">
    <source>
        <dbReference type="ARBA" id="ARBA00022777"/>
    </source>
</evidence>
<dbReference type="Pfam" id="PF00069">
    <property type="entry name" value="Pkinase"/>
    <property type="match status" value="1"/>
</dbReference>
<evidence type="ECO:0000256" key="6">
    <source>
        <dbReference type="ARBA" id="ARBA00022840"/>
    </source>
</evidence>
<evidence type="ECO:0000313" key="10">
    <source>
        <dbReference type="Proteomes" id="UP000050640"/>
    </source>
</evidence>
<evidence type="ECO:0000256" key="3">
    <source>
        <dbReference type="ARBA" id="ARBA00022679"/>
    </source>
</evidence>
<dbReference type="EC" id="2.7.11.1" evidence="1"/>
<evidence type="ECO:0000256" key="8">
    <source>
        <dbReference type="ARBA" id="ARBA00048679"/>
    </source>
</evidence>
<dbReference type="GO" id="GO:0004674">
    <property type="term" value="F:protein serine/threonine kinase activity"/>
    <property type="evidence" value="ECO:0007669"/>
    <property type="project" value="UniProtKB-KW"/>
</dbReference>
<dbReference type="PANTHER" id="PTHR44329">
    <property type="entry name" value="SERINE/THREONINE-PROTEIN KINASE TNNI3K-RELATED"/>
    <property type="match status" value="1"/>
</dbReference>
<keyword evidence="4" id="KW-0547">Nucleotide-binding</keyword>
<dbReference type="WBParaSite" id="EEL_0000749001-mRNA-1">
    <property type="protein sequence ID" value="EEL_0000749001-mRNA-1"/>
    <property type="gene ID" value="EEL_0000749001"/>
</dbReference>
<keyword evidence="5" id="KW-0418">Kinase</keyword>
<protein>
    <recommendedName>
        <fullName evidence="1">non-specific serine/threonine protein kinase</fullName>
        <ecNumber evidence="1">2.7.11.1</ecNumber>
    </recommendedName>
</protein>
<reference evidence="11" key="1">
    <citation type="submission" date="2016-04" db="UniProtKB">
        <authorList>
            <consortium name="WormBaseParasite"/>
        </authorList>
    </citation>
    <scope>IDENTIFICATION</scope>
</reference>
<evidence type="ECO:0000256" key="7">
    <source>
        <dbReference type="ARBA" id="ARBA00047899"/>
    </source>
</evidence>
<evidence type="ECO:0000313" key="11">
    <source>
        <dbReference type="WBParaSite" id="EEL_0000749001-mRNA-1"/>
    </source>
</evidence>
<dbReference type="PANTHER" id="PTHR44329:SF285">
    <property type="entry name" value="V-MOS MOLONEY MURINE SARCOMA VIRAL ONCO HOMOLOG"/>
    <property type="match status" value="1"/>
</dbReference>
<dbReference type="InterPro" id="IPR000719">
    <property type="entry name" value="Prot_kinase_dom"/>
</dbReference>
<dbReference type="AlphaFoldDB" id="A0A158Q8G2"/>
<accession>A0A158Q8G2</accession>
<keyword evidence="6" id="KW-0067">ATP-binding</keyword>
<dbReference type="Gene3D" id="1.10.510.10">
    <property type="entry name" value="Transferase(Phosphotransferase) domain 1"/>
    <property type="match status" value="1"/>
</dbReference>
<dbReference type="InterPro" id="IPR011009">
    <property type="entry name" value="Kinase-like_dom_sf"/>
</dbReference>
<dbReference type="PROSITE" id="PS50011">
    <property type="entry name" value="PROTEIN_KINASE_DOM"/>
    <property type="match status" value="1"/>
</dbReference>
<feature type="domain" description="Protein kinase" evidence="9">
    <location>
        <begin position="107"/>
        <end position="379"/>
    </location>
</feature>
<dbReference type="STRING" id="1147741.A0A158Q8G2"/>
<keyword evidence="3" id="KW-0808">Transferase</keyword>
<sequence>MRKTRIKTWSETFCRSRFNSLIKLRNDNESPTRIACYSVKCREKAIVHPADNPFLEQSSKIKLSGRCRALILSPLRLMRVFAERKQLYQKNKTTLIVTNQTPTPVNDRNNYRIGEGGFGAVFRHVYNNREVAIKQLHHCRHSSYSDFYSFCSELNAFRLPPSPYVVQAVAFTSSGICLQVQIVTEFVEGKNLQQLISDDTWHVTFAERLQLAFQIINGLMHCHNHLLLHLDVKPANIIVHVNGKTCKLSDFGCSRIAVASSNGLLIASDRTTNTTFGTIAYKAPELLKGQQVTDRADIYSFSLVLWEILTWKTVYESVHPHVFIYGVVVRKLRPKIEQLNIPEGKYDRALVRLLENCWSDELIKRPRAIIIQQIIKQFICSKKLILP</sequence>
<dbReference type="PROSITE" id="PS00108">
    <property type="entry name" value="PROTEIN_KINASE_ST"/>
    <property type="match status" value="1"/>
</dbReference>
<evidence type="ECO:0000256" key="4">
    <source>
        <dbReference type="ARBA" id="ARBA00022741"/>
    </source>
</evidence>
<evidence type="ECO:0000256" key="2">
    <source>
        <dbReference type="ARBA" id="ARBA00022527"/>
    </source>
</evidence>